<dbReference type="InterPro" id="IPR002731">
    <property type="entry name" value="ATPase_BadF"/>
</dbReference>
<dbReference type="AlphaFoldDB" id="A0A167LWE8"/>
<dbReference type="CDD" id="cd24007">
    <property type="entry name" value="ASKHA_NBD_eukNAGK-like"/>
    <property type="match status" value="1"/>
</dbReference>
<dbReference type="OrthoDB" id="311172at2759"/>
<evidence type="ECO:0000313" key="6">
    <source>
        <dbReference type="EMBL" id="OAA53599.1"/>
    </source>
</evidence>
<gene>
    <name evidence="6" type="ORF">SPI_09306</name>
</gene>
<dbReference type="STRING" id="1081102.A0A167LWE8"/>
<dbReference type="EMBL" id="AZHD01000028">
    <property type="protein sequence ID" value="OAA53599.1"/>
    <property type="molecule type" value="Genomic_DNA"/>
</dbReference>
<dbReference type="GO" id="GO:0045127">
    <property type="term" value="F:N-acetylglucosamine kinase activity"/>
    <property type="evidence" value="ECO:0007669"/>
    <property type="project" value="UniProtKB-EC"/>
</dbReference>
<evidence type="ECO:0000256" key="3">
    <source>
        <dbReference type="ARBA" id="ARBA00014974"/>
    </source>
</evidence>
<evidence type="ECO:0000256" key="2">
    <source>
        <dbReference type="ARBA" id="ARBA00012122"/>
    </source>
</evidence>
<keyword evidence="6" id="KW-0808">Transferase</keyword>
<dbReference type="InterPro" id="IPR052519">
    <property type="entry name" value="Euk-type_GlcNAc_Kinase"/>
</dbReference>
<organism evidence="6 7">
    <name type="scientific">Niveomyces insectorum RCEF 264</name>
    <dbReference type="NCBI Taxonomy" id="1081102"/>
    <lineage>
        <taxon>Eukaryota</taxon>
        <taxon>Fungi</taxon>
        <taxon>Dikarya</taxon>
        <taxon>Ascomycota</taxon>
        <taxon>Pezizomycotina</taxon>
        <taxon>Sordariomycetes</taxon>
        <taxon>Hypocreomycetidae</taxon>
        <taxon>Hypocreales</taxon>
        <taxon>Cordycipitaceae</taxon>
        <taxon>Niveomyces</taxon>
    </lineage>
</organism>
<feature type="domain" description="ATPase BadF/BadG/BcrA/BcrD type" evidence="5">
    <location>
        <begin position="30"/>
        <end position="358"/>
    </location>
</feature>
<dbReference type="Gene3D" id="3.30.420.40">
    <property type="match status" value="2"/>
</dbReference>
<dbReference type="Pfam" id="PF01869">
    <property type="entry name" value="BcrAD_BadFG"/>
    <property type="match status" value="1"/>
</dbReference>
<dbReference type="PANTHER" id="PTHR43190">
    <property type="entry name" value="N-ACETYL-D-GLUCOSAMINE KINASE"/>
    <property type="match status" value="1"/>
</dbReference>
<evidence type="ECO:0000256" key="4">
    <source>
        <dbReference type="ARBA" id="ARBA00031123"/>
    </source>
</evidence>
<dbReference type="Proteomes" id="UP000076874">
    <property type="component" value="Unassembled WGS sequence"/>
</dbReference>
<evidence type="ECO:0000259" key="5">
    <source>
        <dbReference type="Pfam" id="PF01869"/>
    </source>
</evidence>
<keyword evidence="7" id="KW-1185">Reference proteome</keyword>
<comment type="similarity">
    <text evidence="1">Belongs to the eukaryotic-type N-acetylglucosamine kinase family.</text>
</comment>
<dbReference type="PANTHER" id="PTHR43190:SF3">
    <property type="entry name" value="N-ACETYL-D-GLUCOSAMINE KINASE"/>
    <property type="match status" value="1"/>
</dbReference>
<evidence type="ECO:0000313" key="7">
    <source>
        <dbReference type="Proteomes" id="UP000076874"/>
    </source>
</evidence>
<dbReference type="EC" id="2.7.1.59" evidence="2"/>
<keyword evidence="6" id="KW-0418">Kinase</keyword>
<name>A0A167LWE8_9HYPO</name>
<sequence>MQQHTPSPASAKTAAVQNGTVSRPQYFLCVDGGGSSCTAALISSSGTFSIGEAGPCNPSTIGITAAISTISSAINAAVSRHAETNSDTVADVPIASAWVGLAGYDRPSLAPQIDAAVAQLLGLPLGPRLTMSTDIDLLSVNAARRQPSVDAAVVLVAGTGSVAMSYVRQGSGTAFARSGRIGGWGPLLGDEGSGFAIGREALRVALRASDSMMGVSSGPPEANGTAAALTQAVFEFYGRETPGAFDPRDLLSAILAPPATTGKGAAAQGLSPTKSIARVAQLVLSLSAADDQAKAILERGARHLAEMVVELLKLQNIRPAKAAFIMAGGVLCSSVYNSMVQKELLERGIEFQWTTKVDAPALEGARYLAGNGIGE</sequence>
<evidence type="ECO:0000256" key="1">
    <source>
        <dbReference type="ARBA" id="ARBA00006198"/>
    </source>
</evidence>
<accession>A0A167LWE8</accession>
<comment type="caution">
    <text evidence="6">The sequence shown here is derived from an EMBL/GenBank/DDBJ whole genome shotgun (WGS) entry which is preliminary data.</text>
</comment>
<protein>
    <recommendedName>
        <fullName evidence="3">N-acetyl-D-glucosamine kinase</fullName>
        <ecNumber evidence="2">2.7.1.59</ecNumber>
    </recommendedName>
    <alternativeName>
        <fullName evidence="4">GlcNAc kinase</fullName>
    </alternativeName>
</protein>
<dbReference type="SUPFAM" id="SSF53067">
    <property type="entry name" value="Actin-like ATPase domain"/>
    <property type="match status" value="2"/>
</dbReference>
<proteinExistence type="inferred from homology"/>
<dbReference type="InterPro" id="IPR043129">
    <property type="entry name" value="ATPase_NBD"/>
</dbReference>
<reference evidence="6 7" key="1">
    <citation type="journal article" date="2016" name="Genome Biol. Evol.">
        <title>Divergent and convergent evolution of fungal pathogenicity.</title>
        <authorList>
            <person name="Shang Y."/>
            <person name="Xiao G."/>
            <person name="Zheng P."/>
            <person name="Cen K."/>
            <person name="Zhan S."/>
            <person name="Wang C."/>
        </authorList>
    </citation>
    <scope>NUCLEOTIDE SEQUENCE [LARGE SCALE GENOMIC DNA]</scope>
    <source>
        <strain evidence="6 7">RCEF 264</strain>
    </source>
</reference>